<comment type="caution">
    <text evidence="1">The sequence shown here is derived from an EMBL/GenBank/DDBJ whole genome shotgun (WGS) entry which is preliminary data.</text>
</comment>
<feature type="non-terminal residue" evidence="1">
    <location>
        <position position="1"/>
    </location>
</feature>
<name>A0A6S7JW84_PARCT</name>
<dbReference type="Gene3D" id="3.30.420.10">
    <property type="entry name" value="Ribonuclease H-like superfamily/Ribonuclease H"/>
    <property type="match status" value="1"/>
</dbReference>
<protein>
    <submittedName>
        <fullName evidence="1">Uncharacterized protein</fullName>
    </submittedName>
</protein>
<dbReference type="AlphaFoldDB" id="A0A6S7JW84"/>
<dbReference type="OrthoDB" id="5970360at2759"/>
<sequence length="123" mass="13590">APGAKVWREKNEGLSIGCTSKGKKAGSSSKVAHFMVCISYGKGVYFCEQYDKMDSPYFADFVKRNFRKLIRNSCNPSGKTFLQDGDPSQNSAIAREAMKKLGVQVHSIPPLSLDINPYQFCNG</sequence>
<organism evidence="1 2">
    <name type="scientific">Paramuricea clavata</name>
    <name type="common">Red gorgonian</name>
    <name type="synonym">Violescent sea-whip</name>
    <dbReference type="NCBI Taxonomy" id="317549"/>
    <lineage>
        <taxon>Eukaryota</taxon>
        <taxon>Metazoa</taxon>
        <taxon>Cnidaria</taxon>
        <taxon>Anthozoa</taxon>
        <taxon>Octocorallia</taxon>
        <taxon>Malacalcyonacea</taxon>
        <taxon>Plexauridae</taxon>
        <taxon>Paramuricea</taxon>
    </lineage>
</organism>
<dbReference type="GO" id="GO:0003676">
    <property type="term" value="F:nucleic acid binding"/>
    <property type="evidence" value="ECO:0007669"/>
    <property type="project" value="InterPro"/>
</dbReference>
<proteinExistence type="predicted"/>
<evidence type="ECO:0000313" key="1">
    <source>
        <dbReference type="EMBL" id="CAB4037136.1"/>
    </source>
</evidence>
<dbReference type="EMBL" id="CACRXK020022771">
    <property type="protein sequence ID" value="CAB4037136.1"/>
    <property type="molecule type" value="Genomic_DNA"/>
</dbReference>
<keyword evidence="2" id="KW-1185">Reference proteome</keyword>
<dbReference type="InterPro" id="IPR036397">
    <property type="entry name" value="RNaseH_sf"/>
</dbReference>
<evidence type="ECO:0000313" key="2">
    <source>
        <dbReference type="Proteomes" id="UP001152795"/>
    </source>
</evidence>
<gene>
    <name evidence="1" type="ORF">PACLA_8A054705</name>
</gene>
<reference evidence="1" key="1">
    <citation type="submission" date="2020-04" db="EMBL/GenBank/DDBJ databases">
        <authorList>
            <person name="Alioto T."/>
            <person name="Alioto T."/>
            <person name="Gomez Garrido J."/>
        </authorList>
    </citation>
    <scope>NUCLEOTIDE SEQUENCE</scope>
    <source>
        <strain evidence="1">A484AB</strain>
    </source>
</reference>
<accession>A0A6S7JW84</accession>
<dbReference type="Proteomes" id="UP001152795">
    <property type="component" value="Unassembled WGS sequence"/>
</dbReference>